<dbReference type="AlphaFoldDB" id="A0A0F3QBN6"/>
<dbReference type="EMBL" id="LAOI01000001">
    <property type="protein sequence ID" value="KJV89657.1"/>
    <property type="molecule type" value="Genomic_DNA"/>
</dbReference>
<comment type="caution">
    <text evidence="1">The sequence shown here is derived from an EMBL/GenBank/DDBJ whole genome shotgun (WGS) entry which is preliminary data.</text>
</comment>
<evidence type="ECO:0000313" key="1">
    <source>
        <dbReference type="EMBL" id="KJV89657.1"/>
    </source>
</evidence>
<name>A0A0F3QBN6_RICBE</name>
<organism evidence="1 2">
    <name type="scientific">Rickettsia bellii str. RML An4</name>
    <dbReference type="NCBI Taxonomy" id="1359193"/>
    <lineage>
        <taxon>Bacteria</taxon>
        <taxon>Pseudomonadati</taxon>
        <taxon>Pseudomonadota</taxon>
        <taxon>Alphaproteobacteria</taxon>
        <taxon>Rickettsiales</taxon>
        <taxon>Rickettsiaceae</taxon>
        <taxon>Rickettsieae</taxon>
        <taxon>Rickettsia</taxon>
        <taxon>belli group</taxon>
    </lineage>
</organism>
<proteinExistence type="predicted"/>
<gene>
    <name evidence="1" type="ORF">RBEAN4_0636</name>
</gene>
<accession>A0A0F3QBN6</accession>
<sequence length="285" mass="32163">MAKILSSPLIKSEIFPTIQELITILHKHKSTTQTIISNSIAIFSKDDEESARKLSETNKTLDHNEVFEVLKSPLNNKQVKYITSNPESLQIVLNVAIETLPKLSDIVQELDKQKELNNILSLIQNVSEVKNQDIANKFIDIIENPQNTKIKQILTEDIPNILSKDAKELGTIIDNYLHNTFSGNKFRVKGEKVIEQVAQKLPKLTTIAKDYKDKKYLNTTVGILKLLADKEVLKLVINTVIDLIKYKIAFNSAKKIGQNIKNEQSTIKQSQPALLPSNMPKSLAR</sequence>
<keyword evidence="2" id="KW-1185">Reference proteome</keyword>
<dbReference type="PATRIC" id="fig|1359193.3.peg.621"/>
<evidence type="ECO:0000313" key="2">
    <source>
        <dbReference type="Proteomes" id="UP000033661"/>
    </source>
</evidence>
<protein>
    <submittedName>
        <fullName evidence="1">Uncharacterized protein</fullName>
    </submittedName>
</protein>
<dbReference type="Proteomes" id="UP000033661">
    <property type="component" value="Unassembled WGS sequence"/>
</dbReference>
<dbReference type="RefSeq" id="WP_045798892.1">
    <property type="nucleotide sequence ID" value="NZ_LAOI01000001.1"/>
</dbReference>
<reference evidence="1 2" key="1">
    <citation type="submission" date="2015-02" db="EMBL/GenBank/DDBJ databases">
        <title>Genome Sequencing of Rickettsiales.</title>
        <authorList>
            <person name="Daugherty S.C."/>
            <person name="Su Q."/>
            <person name="Abolude K."/>
            <person name="Beier-Sexton M."/>
            <person name="Carlyon J.A."/>
            <person name="Carter R."/>
            <person name="Day N.P."/>
            <person name="Dumler S.J."/>
            <person name="Dyachenko V."/>
            <person name="Godinez A."/>
            <person name="Kurtti T.J."/>
            <person name="Lichay M."/>
            <person name="Mullins K.E."/>
            <person name="Ott S."/>
            <person name="Pappas-Brown V."/>
            <person name="Paris D.H."/>
            <person name="Patel P."/>
            <person name="Richards A.L."/>
            <person name="Sadzewicz L."/>
            <person name="Sears K."/>
            <person name="Seidman D."/>
            <person name="Sengamalay N."/>
            <person name="Stenos J."/>
            <person name="Tallon L.J."/>
            <person name="Vincent G."/>
            <person name="Fraser C.M."/>
            <person name="Munderloh U."/>
            <person name="Dunning-Hotopp J.C."/>
        </authorList>
    </citation>
    <scope>NUCLEOTIDE SEQUENCE [LARGE SCALE GENOMIC DNA]</scope>
    <source>
        <strain evidence="1 2">RML An4</strain>
    </source>
</reference>